<accession>A0A2S2QGX0</accession>
<proteinExistence type="predicted"/>
<dbReference type="PANTHER" id="PTHR35385">
    <property type="entry name" value="PROTEIN B, PUTATIVE-RELATED-RELATED"/>
    <property type="match status" value="1"/>
</dbReference>
<dbReference type="GeneID" id="112681613"/>
<reference evidence="1" key="1">
    <citation type="submission" date="2018-04" db="EMBL/GenBank/DDBJ databases">
        <title>Transcriptome assembly of Sipha flava.</title>
        <authorList>
            <person name="Scully E.D."/>
            <person name="Geib S.M."/>
            <person name="Palmer N.A."/>
            <person name="Koch K."/>
            <person name="Bradshaw J."/>
            <person name="Heng-Moss T."/>
            <person name="Sarath G."/>
        </authorList>
    </citation>
    <scope>NUCLEOTIDE SEQUENCE</scope>
</reference>
<dbReference type="RefSeq" id="XP_025407644.1">
    <property type="nucleotide sequence ID" value="XM_025551859.1"/>
</dbReference>
<dbReference type="AlphaFoldDB" id="A0A2S2QGX0"/>
<dbReference type="OrthoDB" id="6582261at2759"/>
<sequence>MHKKWLCSYSSHRKNSNSKKNQHCEGFIDILIKMVTKGSKKNDAYLKRDPPLNTIIKINLFHKHNCASADALKRLFIDPEVKATFLQYFADGLTPCQAIKQNISRIQTLPNYILTLANGAQNPRPWTVYRLWHKYLTKNYGTIKDPFDRLEEKIPEYLKQGVIVKLNKASPWVVLIVTSLNQRAQKLQSSSEIIFLDSSSSCDVSMASITVILTATKGGAVPIGVLVHMQQTSLAYEKGFKMLKEHFPNCFGGLEYPKIIMTDDSVAEKNAIK</sequence>
<dbReference type="PANTHER" id="PTHR35385:SF2">
    <property type="entry name" value="PROTEIN B, PUTATIVE-RELATED"/>
    <property type="match status" value="1"/>
</dbReference>
<protein>
    <submittedName>
        <fullName evidence="3">Uncharacterized protein LOC112681613</fullName>
    </submittedName>
</protein>
<keyword evidence="2" id="KW-1185">Reference proteome</keyword>
<reference evidence="3" key="2">
    <citation type="submission" date="2025-04" db="UniProtKB">
        <authorList>
            <consortium name="RefSeq"/>
        </authorList>
    </citation>
    <scope>IDENTIFICATION</scope>
</reference>
<evidence type="ECO:0000313" key="1">
    <source>
        <dbReference type="EMBL" id="MBY76987.1"/>
    </source>
</evidence>
<gene>
    <name evidence="3" type="primary">LOC112681613</name>
    <name evidence="1" type="ORF">g.3502</name>
</gene>
<evidence type="ECO:0000313" key="2">
    <source>
        <dbReference type="Proteomes" id="UP000694846"/>
    </source>
</evidence>
<evidence type="ECO:0000313" key="3">
    <source>
        <dbReference type="RefSeq" id="XP_025407644.1"/>
    </source>
</evidence>
<organism evidence="1">
    <name type="scientific">Sipha flava</name>
    <name type="common">yellow sugarcane aphid</name>
    <dbReference type="NCBI Taxonomy" id="143950"/>
    <lineage>
        <taxon>Eukaryota</taxon>
        <taxon>Metazoa</taxon>
        <taxon>Ecdysozoa</taxon>
        <taxon>Arthropoda</taxon>
        <taxon>Hexapoda</taxon>
        <taxon>Insecta</taxon>
        <taxon>Pterygota</taxon>
        <taxon>Neoptera</taxon>
        <taxon>Paraneoptera</taxon>
        <taxon>Hemiptera</taxon>
        <taxon>Sternorrhyncha</taxon>
        <taxon>Aphidomorpha</taxon>
        <taxon>Aphidoidea</taxon>
        <taxon>Aphididae</taxon>
        <taxon>Sipha</taxon>
    </lineage>
</organism>
<dbReference type="EMBL" id="GGMS01007784">
    <property type="protein sequence ID" value="MBY76987.1"/>
    <property type="molecule type" value="Transcribed_RNA"/>
</dbReference>
<dbReference type="Proteomes" id="UP000694846">
    <property type="component" value="Unplaced"/>
</dbReference>
<name>A0A2S2QGX0_9HEMI</name>